<dbReference type="HOGENOM" id="CLU_1379953_0_0_1"/>
<evidence type="ECO:0000313" key="3">
    <source>
        <dbReference type="EnsemblPlants" id="AES92240"/>
    </source>
</evidence>
<protein>
    <submittedName>
        <fullName evidence="2">Transmembrane protein, putative</fullName>
    </submittedName>
</protein>
<gene>
    <name evidence="2" type="ordered locus">MTR_4g127300</name>
</gene>
<evidence type="ECO:0000313" key="4">
    <source>
        <dbReference type="Proteomes" id="UP000002051"/>
    </source>
</evidence>
<reference evidence="3" key="3">
    <citation type="submission" date="2015-04" db="UniProtKB">
        <authorList>
            <consortium name="EnsemblPlants"/>
        </authorList>
    </citation>
    <scope>IDENTIFICATION</scope>
    <source>
        <strain evidence="3">cv. Jemalong A17</strain>
    </source>
</reference>
<reference evidence="2 4" key="1">
    <citation type="journal article" date="2011" name="Nature">
        <title>The Medicago genome provides insight into the evolution of rhizobial symbioses.</title>
        <authorList>
            <person name="Young N.D."/>
            <person name="Debelle F."/>
            <person name="Oldroyd G.E."/>
            <person name="Geurts R."/>
            <person name="Cannon S.B."/>
            <person name="Udvardi M.K."/>
            <person name="Benedito V.A."/>
            <person name="Mayer K.F."/>
            <person name="Gouzy J."/>
            <person name="Schoof H."/>
            <person name="Van de Peer Y."/>
            <person name="Proost S."/>
            <person name="Cook D.R."/>
            <person name="Meyers B.C."/>
            <person name="Spannagl M."/>
            <person name="Cheung F."/>
            <person name="De Mita S."/>
            <person name="Krishnakumar V."/>
            <person name="Gundlach H."/>
            <person name="Zhou S."/>
            <person name="Mudge J."/>
            <person name="Bharti A.K."/>
            <person name="Murray J.D."/>
            <person name="Naoumkina M.A."/>
            <person name="Rosen B."/>
            <person name="Silverstein K.A."/>
            <person name="Tang H."/>
            <person name="Rombauts S."/>
            <person name="Zhao P.X."/>
            <person name="Zhou P."/>
            <person name="Barbe V."/>
            <person name="Bardou P."/>
            <person name="Bechner M."/>
            <person name="Bellec A."/>
            <person name="Berger A."/>
            <person name="Berges H."/>
            <person name="Bidwell S."/>
            <person name="Bisseling T."/>
            <person name="Choisne N."/>
            <person name="Couloux A."/>
            <person name="Denny R."/>
            <person name="Deshpande S."/>
            <person name="Dai X."/>
            <person name="Doyle J.J."/>
            <person name="Dudez A.M."/>
            <person name="Farmer A.D."/>
            <person name="Fouteau S."/>
            <person name="Franken C."/>
            <person name="Gibelin C."/>
            <person name="Gish J."/>
            <person name="Goldstein S."/>
            <person name="Gonzalez A.J."/>
            <person name="Green P.J."/>
            <person name="Hallab A."/>
            <person name="Hartog M."/>
            <person name="Hua A."/>
            <person name="Humphray S.J."/>
            <person name="Jeong D.H."/>
            <person name="Jing Y."/>
            <person name="Jocker A."/>
            <person name="Kenton S.M."/>
            <person name="Kim D.J."/>
            <person name="Klee K."/>
            <person name="Lai H."/>
            <person name="Lang C."/>
            <person name="Lin S."/>
            <person name="Macmil S.L."/>
            <person name="Magdelenat G."/>
            <person name="Matthews L."/>
            <person name="McCorrison J."/>
            <person name="Monaghan E.L."/>
            <person name="Mun J.H."/>
            <person name="Najar F.Z."/>
            <person name="Nicholson C."/>
            <person name="Noirot C."/>
            <person name="O'Bleness M."/>
            <person name="Paule C.R."/>
            <person name="Poulain J."/>
            <person name="Prion F."/>
            <person name="Qin B."/>
            <person name="Qu C."/>
            <person name="Retzel E.F."/>
            <person name="Riddle C."/>
            <person name="Sallet E."/>
            <person name="Samain S."/>
            <person name="Samson N."/>
            <person name="Sanders I."/>
            <person name="Saurat O."/>
            <person name="Scarpelli C."/>
            <person name="Schiex T."/>
            <person name="Segurens B."/>
            <person name="Severin A.J."/>
            <person name="Sherrier D.J."/>
            <person name="Shi R."/>
            <person name="Sims S."/>
            <person name="Singer S.R."/>
            <person name="Sinharoy S."/>
            <person name="Sterck L."/>
            <person name="Viollet A."/>
            <person name="Wang B.B."/>
            <person name="Wang K."/>
            <person name="Wang M."/>
            <person name="Wang X."/>
            <person name="Warfsmann J."/>
            <person name="Weissenbach J."/>
            <person name="White D.D."/>
            <person name="White J.D."/>
            <person name="Wiley G.B."/>
            <person name="Wincker P."/>
            <person name="Xing Y."/>
            <person name="Yang L."/>
            <person name="Yao Z."/>
            <person name="Ying F."/>
            <person name="Zhai J."/>
            <person name="Zhou L."/>
            <person name="Zuber A."/>
            <person name="Denarie J."/>
            <person name="Dixon R.A."/>
            <person name="May G.D."/>
            <person name="Schwartz D.C."/>
            <person name="Rogers J."/>
            <person name="Quetier F."/>
            <person name="Town C.D."/>
            <person name="Roe B.A."/>
        </authorList>
    </citation>
    <scope>NUCLEOTIDE SEQUENCE [LARGE SCALE GENOMIC DNA]</scope>
    <source>
        <strain evidence="2">A17</strain>
        <strain evidence="3 4">cv. Jemalong A17</strain>
    </source>
</reference>
<dbReference type="AlphaFoldDB" id="G7JU95"/>
<accession>G7JU95</accession>
<feature type="transmembrane region" description="Helical" evidence="1">
    <location>
        <begin position="152"/>
        <end position="173"/>
    </location>
</feature>
<dbReference type="EnsemblPlants" id="AES92240">
    <property type="protein sequence ID" value="AES92240"/>
    <property type="gene ID" value="MTR_4g127300"/>
</dbReference>
<reference evidence="2 4" key="2">
    <citation type="journal article" date="2014" name="BMC Genomics">
        <title>An improved genome release (version Mt4.0) for the model legume Medicago truncatula.</title>
        <authorList>
            <person name="Tang H."/>
            <person name="Krishnakumar V."/>
            <person name="Bidwell S."/>
            <person name="Rosen B."/>
            <person name="Chan A."/>
            <person name="Zhou S."/>
            <person name="Gentzbittel L."/>
            <person name="Childs K.L."/>
            <person name="Yandell M."/>
            <person name="Gundlach H."/>
            <person name="Mayer K.F."/>
            <person name="Schwartz D.C."/>
            <person name="Town C.D."/>
        </authorList>
    </citation>
    <scope>GENOME REANNOTATION</scope>
    <source>
        <strain evidence="3 4">cv. Jemalong A17</strain>
    </source>
</reference>
<dbReference type="PaxDb" id="3880-AES92240"/>
<dbReference type="AntiFam" id="ANF00010">
    <property type="entry name" value="tRNA translation"/>
</dbReference>
<keyword evidence="4" id="KW-1185">Reference proteome</keyword>
<dbReference type="EMBL" id="CM001220">
    <property type="protein sequence ID" value="AES92240.1"/>
    <property type="molecule type" value="Genomic_DNA"/>
</dbReference>
<keyword evidence="1 2" id="KW-0812">Transmembrane</keyword>
<sequence>MEDVDTMFSIFHKYWCQDGKFLIRVTVDHMKKIPRFCFTYLTSSCLHHGDMGLTVSQNEINTIEEDIMIERKLIKWMRLMEDGDKEEMMKKDMFDYPGRGTNFQMISNYRGKMEGLVSSEMKNQTIGDVAQMVERPLCMREVQGSIPCISKVTFGFTYLFLSVITLQSIYYYLLTTENQIPKILLFHKILLCLILITP</sequence>
<keyword evidence="1" id="KW-0472">Membrane</keyword>
<dbReference type="Proteomes" id="UP000002051">
    <property type="component" value="Chromosome 4"/>
</dbReference>
<evidence type="ECO:0000313" key="2">
    <source>
        <dbReference type="EMBL" id="AES92240.1"/>
    </source>
</evidence>
<proteinExistence type="predicted"/>
<name>G7JU95_MEDTR</name>
<organism evidence="2 4">
    <name type="scientific">Medicago truncatula</name>
    <name type="common">Barrel medic</name>
    <name type="synonym">Medicago tribuloides</name>
    <dbReference type="NCBI Taxonomy" id="3880"/>
    <lineage>
        <taxon>Eukaryota</taxon>
        <taxon>Viridiplantae</taxon>
        <taxon>Streptophyta</taxon>
        <taxon>Embryophyta</taxon>
        <taxon>Tracheophyta</taxon>
        <taxon>Spermatophyta</taxon>
        <taxon>Magnoliopsida</taxon>
        <taxon>eudicotyledons</taxon>
        <taxon>Gunneridae</taxon>
        <taxon>Pentapetalae</taxon>
        <taxon>rosids</taxon>
        <taxon>fabids</taxon>
        <taxon>Fabales</taxon>
        <taxon>Fabaceae</taxon>
        <taxon>Papilionoideae</taxon>
        <taxon>50 kb inversion clade</taxon>
        <taxon>NPAAA clade</taxon>
        <taxon>Hologalegina</taxon>
        <taxon>IRL clade</taxon>
        <taxon>Trifolieae</taxon>
        <taxon>Medicago</taxon>
    </lineage>
</organism>
<keyword evidence="1" id="KW-1133">Transmembrane helix</keyword>
<evidence type="ECO:0000256" key="1">
    <source>
        <dbReference type="SAM" id="Phobius"/>
    </source>
</evidence>